<reference evidence="1 2" key="1">
    <citation type="submission" date="2016-10" db="EMBL/GenBank/DDBJ databases">
        <authorList>
            <person name="de Groot N.N."/>
        </authorList>
    </citation>
    <scope>NUCLEOTIDE SEQUENCE [LARGE SCALE GENOMIC DNA]</scope>
    <source>
        <strain evidence="1 2">CGMCC 1.6291</strain>
    </source>
</reference>
<dbReference type="EMBL" id="FOEG01000001">
    <property type="protein sequence ID" value="SEO43184.1"/>
    <property type="molecule type" value="Genomic_DNA"/>
</dbReference>
<evidence type="ECO:0000313" key="1">
    <source>
        <dbReference type="EMBL" id="SEO43184.1"/>
    </source>
</evidence>
<proteinExistence type="predicted"/>
<dbReference type="AlphaFoldDB" id="A0A1H8PNC6"/>
<dbReference type="STRING" id="406100.SAMN04488052_10147"/>
<name>A0A1H8PNC6_9GAMM</name>
<dbReference type="InterPro" id="IPR008551">
    <property type="entry name" value="TANGO2"/>
</dbReference>
<evidence type="ECO:0000313" key="2">
    <source>
        <dbReference type="Proteomes" id="UP000199657"/>
    </source>
</evidence>
<keyword evidence="2" id="KW-1185">Reference proteome</keyword>
<dbReference type="RefSeq" id="WP_091638920.1">
    <property type="nucleotide sequence ID" value="NZ_FOEG01000001.1"/>
</dbReference>
<gene>
    <name evidence="1" type="ORF">SAMN04488052_10147</name>
</gene>
<dbReference type="PANTHER" id="PTHR17985:SF8">
    <property type="entry name" value="TRANSPORT AND GOLGI ORGANIZATION PROTEIN 2 HOMOLOG"/>
    <property type="match status" value="1"/>
</dbReference>
<dbReference type="OrthoDB" id="4380123at2"/>
<dbReference type="PANTHER" id="PTHR17985">
    <property type="entry name" value="SER/THR-RICH PROTEIN T10 IN DGCR REGION"/>
    <property type="match status" value="1"/>
</dbReference>
<dbReference type="Pfam" id="PF05742">
    <property type="entry name" value="TANGO2"/>
    <property type="match status" value="1"/>
</dbReference>
<accession>A0A1H8PNC6</accession>
<organism evidence="1 2">
    <name type="scientific">Aquisalimonas asiatica</name>
    <dbReference type="NCBI Taxonomy" id="406100"/>
    <lineage>
        <taxon>Bacteria</taxon>
        <taxon>Pseudomonadati</taxon>
        <taxon>Pseudomonadota</taxon>
        <taxon>Gammaproteobacteria</taxon>
        <taxon>Chromatiales</taxon>
        <taxon>Ectothiorhodospiraceae</taxon>
        <taxon>Aquisalimonas</taxon>
    </lineage>
</organism>
<protein>
    <submittedName>
        <fullName evidence="1">Uncharacterized conserved protein, contains NRDE domain</fullName>
    </submittedName>
</protein>
<sequence length="259" mass="28077">MCLLAFAVGCHPAYPLIVVGNRDEYHHRPTEPMHWWREAPLLAGRDLTAGGTWLGVTPLGRFATVTNYRDPEPQRTDTISRGQLVVDALAADDPGAFGETLEATGNRYNGFNLLWGDAGGLYYYSNQEGIARPVPAGVHGLSNGLLNTPWPKLVRVREALETLIHDTGPCDSGALLDLLADRRPAADGSLPDTGIPKDWERLLSSPFIVSEAYGTRASTVVTVGTGGEIVVRERSFGPDGECLDDRTFRWQGMEFGSGA</sequence>
<dbReference type="Proteomes" id="UP000199657">
    <property type="component" value="Unassembled WGS sequence"/>
</dbReference>